<dbReference type="KEGG" id="hir:HETIRDRAFT_409992"/>
<accession>W4K6B6</accession>
<protein>
    <submittedName>
        <fullName evidence="1">Uncharacterized protein</fullName>
    </submittedName>
</protein>
<evidence type="ECO:0000313" key="2">
    <source>
        <dbReference type="Proteomes" id="UP000030671"/>
    </source>
</evidence>
<dbReference type="Proteomes" id="UP000030671">
    <property type="component" value="Unassembled WGS sequence"/>
</dbReference>
<dbReference type="EMBL" id="KI925459">
    <property type="protein sequence ID" value="ETW80616.1"/>
    <property type="molecule type" value="Genomic_DNA"/>
</dbReference>
<dbReference type="AlphaFoldDB" id="W4K6B6"/>
<sequence>MCERRRWAGTDEIYSTDTTGRRRAGSRRVKGRRAKGVICGEEIVKDRWWNEHTE</sequence>
<reference evidence="1 2" key="1">
    <citation type="journal article" date="2012" name="New Phytol.">
        <title>Insight into trade-off between wood decay and parasitism from the genome of a fungal forest pathogen.</title>
        <authorList>
            <person name="Olson A."/>
            <person name="Aerts A."/>
            <person name="Asiegbu F."/>
            <person name="Belbahri L."/>
            <person name="Bouzid O."/>
            <person name="Broberg A."/>
            <person name="Canback B."/>
            <person name="Coutinho P.M."/>
            <person name="Cullen D."/>
            <person name="Dalman K."/>
            <person name="Deflorio G."/>
            <person name="van Diepen L.T."/>
            <person name="Dunand C."/>
            <person name="Duplessis S."/>
            <person name="Durling M."/>
            <person name="Gonthier P."/>
            <person name="Grimwood J."/>
            <person name="Fossdal C.G."/>
            <person name="Hansson D."/>
            <person name="Henrissat B."/>
            <person name="Hietala A."/>
            <person name="Himmelstrand K."/>
            <person name="Hoffmeister D."/>
            <person name="Hogberg N."/>
            <person name="James T.Y."/>
            <person name="Karlsson M."/>
            <person name="Kohler A."/>
            <person name="Kues U."/>
            <person name="Lee Y.H."/>
            <person name="Lin Y.C."/>
            <person name="Lind M."/>
            <person name="Lindquist E."/>
            <person name="Lombard V."/>
            <person name="Lucas S."/>
            <person name="Lunden K."/>
            <person name="Morin E."/>
            <person name="Murat C."/>
            <person name="Park J."/>
            <person name="Raffaello T."/>
            <person name="Rouze P."/>
            <person name="Salamov A."/>
            <person name="Schmutz J."/>
            <person name="Solheim H."/>
            <person name="Stahlberg J."/>
            <person name="Velez H."/>
            <person name="de Vries R.P."/>
            <person name="Wiebenga A."/>
            <person name="Woodward S."/>
            <person name="Yakovlev I."/>
            <person name="Garbelotto M."/>
            <person name="Martin F."/>
            <person name="Grigoriev I.V."/>
            <person name="Stenlid J."/>
        </authorList>
    </citation>
    <scope>NUCLEOTIDE SEQUENCE [LARGE SCALE GENOMIC DNA]</scope>
    <source>
        <strain evidence="1 2">TC 32-1</strain>
    </source>
</reference>
<dbReference type="HOGENOM" id="CLU_3050578_0_0_1"/>
<keyword evidence="2" id="KW-1185">Reference proteome</keyword>
<gene>
    <name evidence="1" type="ORF">HETIRDRAFT_409992</name>
</gene>
<dbReference type="InParanoid" id="W4K6B6"/>
<dbReference type="RefSeq" id="XP_009547343.1">
    <property type="nucleotide sequence ID" value="XM_009549048.1"/>
</dbReference>
<organism evidence="1 2">
    <name type="scientific">Heterobasidion irregulare (strain TC 32-1)</name>
    <dbReference type="NCBI Taxonomy" id="747525"/>
    <lineage>
        <taxon>Eukaryota</taxon>
        <taxon>Fungi</taxon>
        <taxon>Dikarya</taxon>
        <taxon>Basidiomycota</taxon>
        <taxon>Agaricomycotina</taxon>
        <taxon>Agaricomycetes</taxon>
        <taxon>Russulales</taxon>
        <taxon>Bondarzewiaceae</taxon>
        <taxon>Heterobasidion</taxon>
        <taxon>Heterobasidion annosum species complex</taxon>
    </lineage>
</organism>
<name>W4K6B6_HETIT</name>
<proteinExistence type="predicted"/>
<dbReference type="GeneID" id="20672822"/>
<evidence type="ECO:0000313" key="1">
    <source>
        <dbReference type="EMBL" id="ETW80616.1"/>
    </source>
</evidence>